<evidence type="ECO:0000313" key="4">
    <source>
        <dbReference type="Proteomes" id="UP000799437"/>
    </source>
</evidence>
<keyword evidence="4" id="KW-1185">Reference proteome</keyword>
<dbReference type="InterPro" id="IPR046341">
    <property type="entry name" value="SET_dom_sf"/>
</dbReference>
<dbReference type="InterPro" id="IPR001214">
    <property type="entry name" value="SET_dom"/>
</dbReference>
<dbReference type="PROSITE" id="PS50280">
    <property type="entry name" value="SET"/>
    <property type="match status" value="1"/>
</dbReference>
<dbReference type="OrthoDB" id="265717at2759"/>
<dbReference type="GeneID" id="54489747"/>
<feature type="region of interest" description="Disordered" evidence="1">
    <location>
        <begin position="1"/>
        <end position="103"/>
    </location>
</feature>
<gene>
    <name evidence="3" type="ORF">EJ05DRAFT_518144</name>
</gene>
<dbReference type="PANTHER" id="PTHR47332">
    <property type="entry name" value="SET DOMAIN-CONTAINING PROTEIN 5"/>
    <property type="match status" value="1"/>
</dbReference>
<feature type="compositionally biased region" description="Low complexity" evidence="1">
    <location>
        <begin position="13"/>
        <end position="35"/>
    </location>
</feature>
<proteinExistence type="predicted"/>
<evidence type="ECO:0000256" key="1">
    <source>
        <dbReference type="SAM" id="MobiDB-lite"/>
    </source>
</evidence>
<dbReference type="SUPFAM" id="SSF82199">
    <property type="entry name" value="SET domain"/>
    <property type="match status" value="1"/>
</dbReference>
<dbReference type="RefSeq" id="XP_033599135.1">
    <property type="nucleotide sequence ID" value="XM_033748693.1"/>
</dbReference>
<name>A0A6A6W3T3_9PEZI</name>
<dbReference type="InterPro" id="IPR053185">
    <property type="entry name" value="SET_domain_protein"/>
</dbReference>
<evidence type="ECO:0000313" key="3">
    <source>
        <dbReference type="EMBL" id="KAF2756684.1"/>
    </source>
</evidence>
<dbReference type="PANTHER" id="PTHR47332:SF4">
    <property type="entry name" value="SET DOMAIN-CONTAINING PROTEIN 5"/>
    <property type="match status" value="1"/>
</dbReference>
<dbReference type="CDD" id="cd20071">
    <property type="entry name" value="SET_SMYD"/>
    <property type="match status" value="1"/>
</dbReference>
<dbReference type="Pfam" id="PF00856">
    <property type="entry name" value="SET"/>
    <property type="match status" value="1"/>
</dbReference>
<dbReference type="EMBL" id="ML996575">
    <property type="protein sequence ID" value="KAF2756684.1"/>
    <property type="molecule type" value="Genomic_DNA"/>
</dbReference>
<dbReference type="Gene3D" id="2.170.270.10">
    <property type="entry name" value="SET domain"/>
    <property type="match status" value="1"/>
</dbReference>
<feature type="domain" description="SET" evidence="2">
    <location>
        <begin position="106"/>
        <end position="263"/>
    </location>
</feature>
<organism evidence="3 4">
    <name type="scientific">Pseudovirgaria hyperparasitica</name>
    <dbReference type="NCBI Taxonomy" id="470096"/>
    <lineage>
        <taxon>Eukaryota</taxon>
        <taxon>Fungi</taxon>
        <taxon>Dikarya</taxon>
        <taxon>Ascomycota</taxon>
        <taxon>Pezizomycotina</taxon>
        <taxon>Dothideomycetes</taxon>
        <taxon>Dothideomycetes incertae sedis</taxon>
        <taxon>Acrospermales</taxon>
        <taxon>Acrospermaceae</taxon>
        <taxon>Pseudovirgaria</taxon>
    </lineage>
</organism>
<reference evidence="3" key="1">
    <citation type="journal article" date="2020" name="Stud. Mycol.">
        <title>101 Dothideomycetes genomes: a test case for predicting lifestyles and emergence of pathogens.</title>
        <authorList>
            <person name="Haridas S."/>
            <person name="Albert R."/>
            <person name="Binder M."/>
            <person name="Bloem J."/>
            <person name="Labutti K."/>
            <person name="Salamov A."/>
            <person name="Andreopoulos B."/>
            <person name="Baker S."/>
            <person name="Barry K."/>
            <person name="Bills G."/>
            <person name="Bluhm B."/>
            <person name="Cannon C."/>
            <person name="Castanera R."/>
            <person name="Culley D."/>
            <person name="Daum C."/>
            <person name="Ezra D."/>
            <person name="Gonzalez J."/>
            <person name="Henrissat B."/>
            <person name="Kuo A."/>
            <person name="Liang C."/>
            <person name="Lipzen A."/>
            <person name="Lutzoni F."/>
            <person name="Magnuson J."/>
            <person name="Mondo S."/>
            <person name="Nolan M."/>
            <person name="Ohm R."/>
            <person name="Pangilinan J."/>
            <person name="Park H.-J."/>
            <person name="Ramirez L."/>
            <person name="Alfaro M."/>
            <person name="Sun H."/>
            <person name="Tritt A."/>
            <person name="Yoshinaga Y."/>
            <person name="Zwiers L.-H."/>
            <person name="Turgeon B."/>
            <person name="Goodwin S."/>
            <person name="Spatafora J."/>
            <person name="Crous P."/>
            <person name="Grigoriev I."/>
        </authorList>
    </citation>
    <scope>NUCLEOTIDE SEQUENCE</scope>
    <source>
        <strain evidence="3">CBS 121739</strain>
    </source>
</reference>
<feature type="region of interest" description="Disordered" evidence="1">
    <location>
        <begin position="315"/>
        <end position="346"/>
    </location>
</feature>
<accession>A0A6A6W3T3</accession>
<evidence type="ECO:0000259" key="2">
    <source>
        <dbReference type="PROSITE" id="PS50280"/>
    </source>
</evidence>
<feature type="compositionally biased region" description="Low complexity" evidence="1">
    <location>
        <begin position="62"/>
        <end position="71"/>
    </location>
</feature>
<sequence>MAATRRTTHAGRAKSTSPTLSTRRTTRSQTALSTRPVTRSQSTSSPHLPPAHHHPQQPMEPPSTRSNPRSSRITKKPAAPRPLSRPETPIIAPTTTPSPPSRVINDLLEERTHPSKGRAVYTRKPIRAGTRLLSETPLIQYSGSTKQKARTAAIKARYRALPAPRKAQLDRLAGHAGWPGVISKFNLNAYQHDRQRSGAADVADAAYDEDDTVVCQILYAEISMINHSCRPNSFPAFNDRIARGTVHAMCDLGAGVEVTVDYGGGEIRLSEERREHMREWGFECACELCEESGSMAAVHAIGCESIGVVEANKRVPGKGASAPSRGRKPARQLPKSPVWSASDRRRHRMKGRWADIRGFFQELKTNHRTMKDDERLPSIQTKLIEVMEDAVVEGYLSMSQLGDMLTTGALIQEKCADDAESACLLWEQYHKLALICVGDDHNEVIRAKANMQRLQERRSKRDNTRRTKKR</sequence>
<protein>
    <submittedName>
        <fullName evidence="3">SET domain-containing protein</fullName>
    </submittedName>
</protein>
<dbReference type="AlphaFoldDB" id="A0A6A6W3T3"/>
<feature type="compositionally biased region" description="Basic residues" evidence="1">
    <location>
        <begin position="1"/>
        <end position="12"/>
    </location>
</feature>
<feature type="compositionally biased region" description="Low complexity" evidence="1">
    <location>
        <begin position="86"/>
        <end position="95"/>
    </location>
</feature>
<dbReference type="Proteomes" id="UP000799437">
    <property type="component" value="Unassembled WGS sequence"/>
</dbReference>